<dbReference type="eggNOG" id="KOG4228">
    <property type="taxonomic scope" value="Eukaryota"/>
</dbReference>
<keyword evidence="7" id="KW-1015">Disulfide bond</keyword>
<evidence type="ECO:0000256" key="8">
    <source>
        <dbReference type="ARBA" id="ARBA00023180"/>
    </source>
</evidence>
<dbReference type="STRING" id="8469.M7BGV9"/>
<comment type="subcellular location">
    <subcellularLocation>
        <location evidence="1">Membrane</location>
        <topology evidence="1">Single-pass type I membrane protein</topology>
    </subcellularLocation>
</comment>
<keyword evidence="11" id="KW-1185">Reference proteome</keyword>
<dbReference type="InterPro" id="IPR036116">
    <property type="entry name" value="FN3_sf"/>
</dbReference>
<dbReference type="CDD" id="cd00063">
    <property type="entry name" value="FN3"/>
    <property type="match status" value="1"/>
</dbReference>
<dbReference type="Pfam" id="PF23144">
    <property type="entry name" value="Fn3_PTPRU"/>
    <property type="match status" value="1"/>
</dbReference>
<evidence type="ECO:0000313" key="10">
    <source>
        <dbReference type="EMBL" id="EMP34835.1"/>
    </source>
</evidence>
<keyword evidence="8" id="KW-0325">Glycoprotein</keyword>
<organism evidence="10 11">
    <name type="scientific">Chelonia mydas</name>
    <name type="common">Green sea-turtle</name>
    <name type="synonym">Chelonia agassizi</name>
    <dbReference type="NCBI Taxonomy" id="8469"/>
    <lineage>
        <taxon>Eukaryota</taxon>
        <taxon>Metazoa</taxon>
        <taxon>Chordata</taxon>
        <taxon>Craniata</taxon>
        <taxon>Vertebrata</taxon>
        <taxon>Euteleostomi</taxon>
        <taxon>Archelosauria</taxon>
        <taxon>Testudinata</taxon>
        <taxon>Testudines</taxon>
        <taxon>Cryptodira</taxon>
        <taxon>Durocryptodira</taxon>
        <taxon>Americhelydia</taxon>
        <taxon>Chelonioidea</taxon>
        <taxon>Cheloniidae</taxon>
        <taxon>Chelonia</taxon>
    </lineage>
</organism>
<dbReference type="InterPro" id="IPR003961">
    <property type="entry name" value="FN3_dom"/>
</dbReference>
<keyword evidence="5" id="KW-1133">Transmembrane helix</keyword>
<evidence type="ECO:0000259" key="9">
    <source>
        <dbReference type="PROSITE" id="PS50853"/>
    </source>
</evidence>
<dbReference type="FunFam" id="2.60.40.10:FF:000019">
    <property type="entry name" value="receptor-type tyrosine-protein phosphatase kappa isoform X2"/>
    <property type="match status" value="1"/>
</dbReference>
<sequence length="406" mass="45675">MRTPKTLKIAEIQARHIAVDWESLGYNITRCHTFNVTICYHYFRGHNENKADCLDMDPKAPQHVVDHLPPYTNVSLKMILTNPEGRKESEETIIQTDEDVPGPVPAKSLKGTPFEDKIFLNWKEPLDPNGIITQYEVSYSSIRSFDPAVLVAGPPQTVSKVWNSTHHVFSHLHPGTTYKFFIRASTVKGFGPATAINVTTNISASSVTYHLYTMMTHEDDVNGMFRILIAEDNCLACAYQIVVEELHPHRTKRETGTMECYQVPVTYQNALSGGSPYYFAAELPPGNLPEPAPFTVGDNRTYQGFWNPPLAPRKGYNIYFQAMSSVEKETKTQCVRIATKGEYCSRSKQNLDKISKAHFSSLYSPESCPCEQLENWKKLVSMDSSVESTLVASNEVSCSSRKLMPK</sequence>
<protein>
    <submittedName>
        <fullName evidence="10">Receptor-type tyrosine-protein phosphatase kappa</fullName>
    </submittedName>
</protein>
<feature type="domain" description="Fibronectin type-III" evidence="9">
    <location>
        <begin position="100"/>
        <end position="205"/>
    </location>
</feature>
<dbReference type="InterPro" id="IPR051622">
    <property type="entry name" value="R-tyr_protein_phosphatases"/>
</dbReference>
<evidence type="ECO:0000256" key="3">
    <source>
        <dbReference type="ARBA" id="ARBA00022729"/>
    </source>
</evidence>
<evidence type="ECO:0000256" key="1">
    <source>
        <dbReference type="ARBA" id="ARBA00004479"/>
    </source>
</evidence>
<evidence type="ECO:0000313" key="11">
    <source>
        <dbReference type="Proteomes" id="UP000031443"/>
    </source>
</evidence>
<keyword evidence="4" id="KW-0677">Repeat</keyword>
<evidence type="ECO:0000256" key="2">
    <source>
        <dbReference type="ARBA" id="ARBA00022692"/>
    </source>
</evidence>
<dbReference type="GO" id="GO:0016020">
    <property type="term" value="C:membrane"/>
    <property type="evidence" value="ECO:0007669"/>
    <property type="project" value="UniProtKB-SubCell"/>
</dbReference>
<evidence type="ECO:0000256" key="7">
    <source>
        <dbReference type="ARBA" id="ARBA00023157"/>
    </source>
</evidence>
<proteinExistence type="predicted"/>
<dbReference type="PANTHER" id="PTHR24051">
    <property type="entry name" value="SUSHI DOMAIN-CONTAINING PROTEIN 1"/>
    <property type="match status" value="1"/>
</dbReference>
<gene>
    <name evidence="10" type="ORF">UY3_07992</name>
</gene>
<keyword evidence="3" id="KW-0732">Signal</keyword>
<feature type="domain" description="Fibronectin type-III" evidence="9">
    <location>
        <begin position="3"/>
        <end position="99"/>
    </location>
</feature>
<reference evidence="11" key="1">
    <citation type="journal article" date="2013" name="Nat. Genet.">
        <title>The draft genomes of soft-shell turtle and green sea turtle yield insights into the development and evolution of the turtle-specific body plan.</title>
        <authorList>
            <person name="Wang Z."/>
            <person name="Pascual-Anaya J."/>
            <person name="Zadissa A."/>
            <person name="Li W."/>
            <person name="Niimura Y."/>
            <person name="Huang Z."/>
            <person name="Li C."/>
            <person name="White S."/>
            <person name="Xiong Z."/>
            <person name="Fang D."/>
            <person name="Wang B."/>
            <person name="Ming Y."/>
            <person name="Chen Y."/>
            <person name="Zheng Y."/>
            <person name="Kuraku S."/>
            <person name="Pignatelli M."/>
            <person name="Herrero J."/>
            <person name="Beal K."/>
            <person name="Nozawa M."/>
            <person name="Li Q."/>
            <person name="Wang J."/>
            <person name="Zhang H."/>
            <person name="Yu L."/>
            <person name="Shigenobu S."/>
            <person name="Wang J."/>
            <person name="Liu J."/>
            <person name="Flicek P."/>
            <person name="Searle S."/>
            <person name="Wang J."/>
            <person name="Kuratani S."/>
            <person name="Yin Y."/>
            <person name="Aken B."/>
            <person name="Zhang G."/>
            <person name="Irie N."/>
        </authorList>
    </citation>
    <scope>NUCLEOTIDE SEQUENCE [LARGE SCALE GENOMIC DNA]</scope>
</reference>
<dbReference type="PANTHER" id="PTHR24051:SF8">
    <property type="entry name" value="PROTEIN-TYROSINE-PHOSPHATASE"/>
    <property type="match status" value="1"/>
</dbReference>
<dbReference type="SUPFAM" id="SSF49265">
    <property type="entry name" value="Fibronectin type III"/>
    <property type="match status" value="1"/>
</dbReference>
<dbReference type="AlphaFoldDB" id="M7BGV9"/>
<dbReference type="EMBL" id="KB531022">
    <property type="protein sequence ID" value="EMP34835.1"/>
    <property type="molecule type" value="Genomic_DNA"/>
</dbReference>
<dbReference type="Gene3D" id="2.60.40.10">
    <property type="entry name" value="Immunoglobulins"/>
    <property type="match status" value="2"/>
</dbReference>
<dbReference type="PRINTS" id="PR00014">
    <property type="entry name" value="FNTYPEIII"/>
</dbReference>
<keyword evidence="2" id="KW-0812">Transmembrane</keyword>
<dbReference type="PROSITE" id="PS50853">
    <property type="entry name" value="FN3"/>
    <property type="match status" value="2"/>
</dbReference>
<keyword evidence="10" id="KW-0675">Receptor</keyword>
<evidence type="ECO:0000256" key="6">
    <source>
        <dbReference type="ARBA" id="ARBA00023136"/>
    </source>
</evidence>
<evidence type="ECO:0000256" key="5">
    <source>
        <dbReference type="ARBA" id="ARBA00022989"/>
    </source>
</evidence>
<dbReference type="Pfam" id="PF00041">
    <property type="entry name" value="fn3"/>
    <property type="match status" value="1"/>
</dbReference>
<dbReference type="SMART" id="SM00060">
    <property type="entry name" value="FN3"/>
    <property type="match status" value="2"/>
</dbReference>
<accession>M7BGV9</accession>
<dbReference type="InterPro" id="IPR057598">
    <property type="entry name" value="Fn3_PTPRU"/>
</dbReference>
<evidence type="ECO:0000256" key="4">
    <source>
        <dbReference type="ARBA" id="ARBA00022737"/>
    </source>
</evidence>
<dbReference type="InterPro" id="IPR013783">
    <property type="entry name" value="Ig-like_fold"/>
</dbReference>
<dbReference type="Proteomes" id="UP000031443">
    <property type="component" value="Unassembled WGS sequence"/>
</dbReference>
<name>M7BGV9_CHEMY</name>
<dbReference type="FunFam" id="2.60.40.10:FF:000048">
    <property type="entry name" value="receptor-type tyrosine-protein phosphatase U isoform X1"/>
    <property type="match status" value="1"/>
</dbReference>
<keyword evidence="6" id="KW-0472">Membrane</keyword>